<sequence>IDDPMNGPEQTIIWLLRMPRLLMAAIIGAGLAVSGVIMQAIVKNPLADPYILGISSGASLGATVAILFGVGVMFGENFVGVMAFVGAMAISFGV</sequence>
<name>W1YHE5_9ZZZZ</name>
<evidence type="ECO:0000256" key="7">
    <source>
        <dbReference type="ARBA" id="ARBA00023136"/>
    </source>
</evidence>
<dbReference type="Pfam" id="PF01032">
    <property type="entry name" value="FecCD"/>
    <property type="match status" value="1"/>
</dbReference>
<evidence type="ECO:0000256" key="6">
    <source>
        <dbReference type="ARBA" id="ARBA00022989"/>
    </source>
</evidence>
<evidence type="ECO:0000256" key="3">
    <source>
        <dbReference type="ARBA" id="ARBA00022448"/>
    </source>
</evidence>
<keyword evidence="5 8" id="KW-0812">Transmembrane</keyword>
<dbReference type="GO" id="GO:0005886">
    <property type="term" value="C:plasma membrane"/>
    <property type="evidence" value="ECO:0007669"/>
    <property type="project" value="UniProtKB-SubCell"/>
</dbReference>
<keyword evidence="4" id="KW-1003">Cell membrane</keyword>
<reference evidence="9" key="1">
    <citation type="submission" date="2013-12" db="EMBL/GenBank/DDBJ databases">
        <title>A Varibaculum cambriense genome reconstructed from a premature infant gut community with otherwise low bacterial novelty that shifts toward anaerobic metabolism during the third week of life.</title>
        <authorList>
            <person name="Brown C.T."/>
            <person name="Sharon I."/>
            <person name="Thomas B.C."/>
            <person name="Castelle C.J."/>
            <person name="Morowitz M.J."/>
            <person name="Banfield J.F."/>
        </authorList>
    </citation>
    <scope>NUCLEOTIDE SEQUENCE</scope>
</reference>
<evidence type="ECO:0000313" key="9">
    <source>
        <dbReference type="EMBL" id="ETJ41887.1"/>
    </source>
</evidence>
<keyword evidence="7 8" id="KW-0472">Membrane</keyword>
<dbReference type="GO" id="GO:0033214">
    <property type="term" value="P:siderophore-iron import into cell"/>
    <property type="evidence" value="ECO:0007669"/>
    <property type="project" value="TreeGrafter"/>
</dbReference>
<proteinExistence type="inferred from homology"/>
<organism evidence="9">
    <name type="scientific">human gut metagenome</name>
    <dbReference type="NCBI Taxonomy" id="408170"/>
    <lineage>
        <taxon>unclassified sequences</taxon>
        <taxon>metagenomes</taxon>
        <taxon>organismal metagenomes</taxon>
    </lineage>
</organism>
<dbReference type="GO" id="GO:0022857">
    <property type="term" value="F:transmembrane transporter activity"/>
    <property type="evidence" value="ECO:0007669"/>
    <property type="project" value="InterPro"/>
</dbReference>
<gene>
    <name evidence="9" type="ORF">Q604_UNBC04162G0001</name>
</gene>
<feature type="non-terminal residue" evidence="9">
    <location>
        <position position="94"/>
    </location>
</feature>
<feature type="non-terminal residue" evidence="9">
    <location>
        <position position="1"/>
    </location>
</feature>
<comment type="subcellular location">
    <subcellularLocation>
        <location evidence="1">Cell membrane</location>
        <topology evidence="1">Multi-pass membrane protein</topology>
    </subcellularLocation>
</comment>
<dbReference type="AlphaFoldDB" id="W1YHE5"/>
<evidence type="ECO:0000256" key="1">
    <source>
        <dbReference type="ARBA" id="ARBA00004651"/>
    </source>
</evidence>
<accession>W1YHE5</accession>
<keyword evidence="3" id="KW-0813">Transport</keyword>
<evidence type="ECO:0000256" key="4">
    <source>
        <dbReference type="ARBA" id="ARBA00022475"/>
    </source>
</evidence>
<dbReference type="SUPFAM" id="SSF81345">
    <property type="entry name" value="ABC transporter involved in vitamin B12 uptake, BtuC"/>
    <property type="match status" value="1"/>
</dbReference>
<dbReference type="Gene3D" id="1.10.3470.10">
    <property type="entry name" value="ABC transporter involved in vitamin B12 uptake, BtuC"/>
    <property type="match status" value="1"/>
</dbReference>
<evidence type="ECO:0000256" key="2">
    <source>
        <dbReference type="ARBA" id="ARBA00007935"/>
    </source>
</evidence>
<feature type="transmembrane region" description="Helical" evidence="8">
    <location>
        <begin position="21"/>
        <end position="42"/>
    </location>
</feature>
<evidence type="ECO:0000256" key="8">
    <source>
        <dbReference type="SAM" id="Phobius"/>
    </source>
</evidence>
<dbReference type="InterPro" id="IPR000522">
    <property type="entry name" value="ABC_transptr_permease_BtuC"/>
</dbReference>
<comment type="caution">
    <text evidence="9">The sequence shown here is derived from an EMBL/GenBank/DDBJ whole genome shotgun (WGS) entry which is preliminary data.</text>
</comment>
<evidence type="ECO:0000256" key="5">
    <source>
        <dbReference type="ARBA" id="ARBA00022692"/>
    </source>
</evidence>
<dbReference type="PANTHER" id="PTHR30472:SF25">
    <property type="entry name" value="ABC TRANSPORTER PERMEASE PROTEIN MJ0876-RELATED"/>
    <property type="match status" value="1"/>
</dbReference>
<dbReference type="InterPro" id="IPR037294">
    <property type="entry name" value="ABC_BtuC-like"/>
</dbReference>
<protein>
    <submittedName>
        <fullName evidence="9">Transport system permease protein</fullName>
    </submittedName>
</protein>
<feature type="transmembrane region" description="Helical" evidence="8">
    <location>
        <begin position="62"/>
        <end position="90"/>
    </location>
</feature>
<keyword evidence="6 8" id="KW-1133">Transmembrane helix</keyword>
<dbReference type="PANTHER" id="PTHR30472">
    <property type="entry name" value="FERRIC ENTEROBACTIN TRANSPORT SYSTEM PERMEASE PROTEIN"/>
    <property type="match status" value="1"/>
</dbReference>
<dbReference type="EMBL" id="AZMM01004162">
    <property type="protein sequence ID" value="ETJ41887.1"/>
    <property type="molecule type" value="Genomic_DNA"/>
</dbReference>
<comment type="similarity">
    <text evidence="2">Belongs to the binding-protein-dependent transport system permease family. FecCD subfamily.</text>
</comment>